<dbReference type="Pfam" id="PF00005">
    <property type="entry name" value="ABC_tran"/>
    <property type="match status" value="1"/>
</dbReference>
<proteinExistence type="predicted"/>
<protein>
    <submittedName>
        <fullName evidence="4">ABC transporter ATP-binding protein YtrB</fullName>
    </submittedName>
</protein>
<dbReference type="Proteomes" id="UP000306509">
    <property type="component" value="Unassembled WGS sequence"/>
</dbReference>
<accession>A0A4U8Q5S0</accession>
<dbReference type="InterPro" id="IPR027417">
    <property type="entry name" value="P-loop_NTPase"/>
</dbReference>
<evidence type="ECO:0000256" key="2">
    <source>
        <dbReference type="ARBA" id="ARBA00022840"/>
    </source>
</evidence>
<keyword evidence="2 4" id="KW-0067">ATP-binding</keyword>
<dbReference type="SMART" id="SM00382">
    <property type="entry name" value="AAA"/>
    <property type="match status" value="1"/>
</dbReference>
<reference evidence="4 5" key="1">
    <citation type="journal article" date="2019" name="Anaerobe">
        <title>Detection of Robinsoniella peoriensis in multiple bone samples of a trauma patient.</title>
        <authorList>
            <person name="Schrottner P."/>
            <person name="Hartwich K."/>
            <person name="Bunk B."/>
            <person name="Schober I."/>
            <person name="Helbig S."/>
            <person name="Rudolph W.W."/>
            <person name="Gunzer F."/>
        </authorList>
    </citation>
    <scope>NUCLEOTIDE SEQUENCE [LARGE SCALE GENOMIC DNA]</scope>
    <source>
        <strain evidence="4 5">DSM 106044</strain>
    </source>
</reference>
<keyword evidence="1" id="KW-0547">Nucleotide-binding</keyword>
<evidence type="ECO:0000313" key="5">
    <source>
        <dbReference type="Proteomes" id="UP000306509"/>
    </source>
</evidence>
<dbReference type="PANTHER" id="PTHR43158:SF5">
    <property type="entry name" value="ABC TRANSPORTER, ATP-BINDING PROTEIN"/>
    <property type="match status" value="1"/>
</dbReference>
<comment type="caution">
    <text evidence="4">The sequence shown here is derived from an EMBL/GenBank/DDBJ whole genome shotgun (WGS) entry which is preliminary data.</text>
</comment>
<gene>
    <name evidence="4" type="primary">ytrB_3</name>
    <name evidence="4" type="ORF">DSM106044_02868</name>
</gene>
<dbReference type="OrthoDB" id="9804819at2"/>
<dbReference type="GO" id="GO:0005524">
    <property type="term" value="F:ATP binding"/>
    <property type="evidence" value="ECO:0007669"/>
    <property type="project" value="UniProtKB-KW"/>
</dbReference>
<dbReference type="EMBL" id="QGQD01000057">
    <property type="protein sequence ID" value="TLD00202.1"/>
    <property type="molecule type" value="Genomic_DNA"/>
</dbReference>
<dbReference type="AlphaFoldDB" id="A0A4U8Q5S0"/>
<sequence>MTGIEVVNISKRFKDTVALDHVNLLFEEEKIYGLLGRNGAGKSTLLNIISNRIFPDEGQVLMNGVPVRENDQALEQIYLMSEKTLYPESMKIKEVFKWSKEFYKNFDTDFAMNMAEQFRLDVKKKVKGLSTGYTSIFKNIIALSVNVPFVFLDEPVLGLDANHRELFYKILIEKYSENPFAAVISTHLIEEVSSVIEDIVIIKNGQVIRSETREELLSRGYTVSGNGALVDTYIRGKEVIGTDVLGGLKTAYIIGRPDRANLPKGLEITGLDLQKLFIQLTN</sequence>
<dbReference type="Gene3D" id="3.40.50.300">
    <property type="entry name" value="P-loop containing nucleotide triphosphate hydrolases"/>
    <property type="match status" value="1"/>
</dbReference>
<dbReference type="STRING" id="180332.GCA_000797495_05130"/>
<dbReference type="InterPro" id="IPR003439">
    <property type="entry name" value="ABC_transporter-like_ATP-bd"/>
</dbReference>
<feature type="domain" description="ABC transporter" evidence="3">
    <location>
        <begin position="4"/>
        <end position="229"/>
    </location>
</feature>
<evidence type="ECO:0000256" key="1">
    <source>
        <dbReference type="ARBA" id="ARBA00022741"/>
    </source>
</evidence>
<dbReference type="CDD" id="cd03230">
    <property type="entry name" value="ABC_DR_subfamily_A"/>
    <property type="match status" value="1"/>
</dbReference>
<name>A0A4U8Q5S0_9FIRM</name>
<evidence type="ECO:0000259" key="3">
    <source>
        <dbReference type="PROSITE" id="PS50893"/>
    </source>
</evidence>
<dbReference type="PANTHER" id="PTHR43158">
    <property type="entry name" value="SKFA PEPTIDE EXPORT ATP-BINDING PROTEIN SKFE"/>
    <property type="match status" value="1"/>
</dbReference>
<keyword evidence="5" id="KW-1185">Reference proteome</keyword>
<organism evidence="4 5">
    <name type="scientific">Robinsoniella peoriensis</name>
    <dbReference type="NCBI Taxonomy" id="180332"/>
    <lineage>
        <taxon>Bacteria</taxon>
        <taxon>Bacillati</taxon>
        <taxon>Bacillota</taxon>
        <taxon>Clostridia</taxon>
        <taxon>Lachnospirales</taxon>
        <taxon>Lachnospiraceae</taxon>
        <taxon>Robinsoniella</taxon>
    </lineage>
</organism>
<dbReference type="InterPro" id="IPR003593">
    <property type="entry name" value="AAA+_ATPase"/>
</dbReference>
<evidence type="ECO:0000313" key="4">
    <source>
        <dbReference type="EMBL" id="TLD00202.1"/>
    </source>
</evidence>
<dbReference type="PROSITE" id="PS50893">
    <property type="entry name" value="ABC_TRANSPORTER_2"/>
    <property type="match status" value="1"/>
</dbReference>
<dbReference type="RefSeq" id="WP_047834483.1">
    <property type="nucleotide sequence ID" value="NZ_CABMJZ010000140.1"/>
</dbReference>
<dbReference type="SUPFAM" id="SSF52540">
    <property type="entry name" value="P-loop containing nucleoside triphosphate hydrolases"/>
    <property type="match status" value="1"/>
</dbReference>
<dbReference type="GO" id="GO:0016887">
    <property type="term" value="F:ATP hydrolysis activity"/>
    <property type="evidence" value="ECO:0007669"/>
    <property type="project" value="InterPro"/>
</dbReference>